<dbReference type="Gene3D" id="3.90.25.10">
    <property type="entry name" value="UDP-galactose 4-epimerase, domain 1"/>
    <property type="match status" value="1"/>
</dbReference>
<dbReference type="SUPFAM" id="SSF51735">
    <property type="entry name" value="NAD(P)-binding Rossmann-fold domains"/>
    <property type="match status" value="1"/>
</dbReference>
<dbReference type="InterPro" id="IPR036291">
    <property type="entry name" value="NAD(P)-bd_dom_sf"/>
</dbReference>
<reference evidence="2 3" key="1">
    <citation type="submission" date="2019-09" db="EMBL/GenBank/DDBJ databases">
        <authorList>
            <person name="Wang X."/>
        </authorList>
    </citation>
    <scope>NUCLEOTIDE SEQUENCE [LARGE SCALE GENOMIC DNA]</scope>
    <source>
        <strain evidence="2 3">CICC 11023</strain>
    </source>
</reference>
<accession>A0A5N0EFA8</accession>
<dbReference type="Proteomes" id="UP000323876">
    <property type="component" value="Unassembled WGS sequence"/>
</dbReference>
<protein>
    <submittedName>
        <fullName evidence="2">NAD(P)H-binding protein</fullName>
    </submittedName>
</protein>
<dbReference type="PANTHER" id="PTHR43162:SF1">
    <property type="entry name" value="PRESTALK A DIFFERENTIATION PROTEIN A"/>
    <property type="match status" value="1"/>
</dbReference>
<keyword evidence="3" id="KW-1185">Reference proteome</keyword>
<name>A0A5N0EFA8_9NOCA</name>
<evidence type="ECO:0000313" key="2">
    <source>
        <dbReference type="EMBL" id="KAA8887636.1"/>
    </source>
</evidence>
<comment type="caution">
    <text evidence="2">The sequence shown here is derived from an EMBL/GenBank/DDBJ whole genome shotgun (WGS) entry which is preliminary data.</text>
</comment>
<dbReference type="RefSeq" id="WP_150403206.1">
    <property type="nucleotide sequence ID" value="NZ_VXLC01000006.1"/>
</dbReference>
<dbReference type="Gene3D" id="3.40.50.720">
    <property type="entry name" value="NAD(P)-binding Rossmann-like Domain"/>
    <property type="match status" value="1"/>
</dbReference>
<evidence type="ECO:0000313" key="3">
    <source>
        <dbReference type="Proteomes" id="UP000323876"/>
    </source>
</evidence>
<dbReference type="AlphaFoldDB" id="A0A5N0EFA8"/>
<organism evidence="2 3">
    <name type="scientific">Nocardia colli</name>
    <dbReference type="NCBI Taxonomy" id="2545717"/>
    <lineage>
        <taxon>Bacteria</taxon>
        <taxon>Bacillati</taxon>
        <taxon>Actinomycetota</taxon>
        <taxon>Actinomycetes</taxon>
        <taxon>Mycobacteriales</taxon>
        <taxon>Nocardiaceae</taxon>
        <taxon>Nocardia</taxon>
    </lineage>
</organism>
<dbReference type="PANTHER" id="PTHR43162">
    <property type="match status" value="1"/>
</dbReference>
<sequence length="266" mass="28673">MTILVTGATGNIGRKVVDHLVKLGATDIRALSNHPERTAFPPEVEVVKGYLKRPDSLPAAFAGIDRMYLAPSLETVTEVVDLARQAGIGHIVALSGDENTNWHPISQAVDKSGVDYTHLWTGEFMENATDWADQIRTTGEVREPYPTSGNAPIAMDDIARVAATILAGTGHIGETYTLTGPETITRAQRLQYLADALGRELTFVTVPPEELIAQLEPAMGDYAGYFVNGLATRVDNPQIATSTVADLTGHATTFATWAVENADLFR</sequence>
<evidence type="ECO:0000259" key="1">
    <source>
        <dbReference type="Pfam" id="PF13460"/>
    </source>
</evidence>
<dbReference type="Pfam" id="PF13460">
    <property type="entry name" value="NAD_binding_10"/>
    <property type="match status" value="1"/>
</dbReference>
<proteinExistence type="predicted"/>
<dbReference type="InterPro" id="IPR016040">
    <property type="entry name" value="NAD(P)-bd_dom"/>
</dbReference>
<dbReference type="EMBL" id="VXLC01000006">
    <property type="protein sequence ID" value="KAA8887636.1"/>
    <property type="molecule type" value="Genomic_DNA"/>
</dbReference>
<gene>
    <name evidence="2" type="ORF">F3087_18450</name>
</gene>
<feature type="domain" description="NAD(P)-binding" evidence="1">
    <location>
        <begin position="7"/>
        <end position="167"/>
    </location>
</feature>
<dbReference type="OrthoDB" id="3510772at2"/>
<dbReference type="InterPro" id="IPR051604">
    <property type="entry name" value="Ergot_Alk_Oxidoreductase"/>
</dbReference>